<dbReference type="GO" id="GO:0016787">
    <property type="term" value="F:hydrolase activity"/>
    <property type="evidence" value="ECO:0007669"/>
    <property type="project" value="UniProtKB-KW"/>
</dbReference>
<accession>A0AA46PCC8</accession>
<proteinExistence type="inferred from homology"/>
<dbReference type="InterPro" id="IPR036380">
    <property type="entry name" value="Isochorismatase-like_sf"/>
</dbReference>
<dbReference type="InterPro" id="IPR000868">
    <property type="entry name" value="Isochorismatase-like_dom"/>
</dbReference>
<dbReference type="PANTHER" id="PTHR43540:SF1">
    <property type="entry name" value="ISOCHORISMATASE HYDROLASE"/>
    <property type="match status" value="1"/>
</dbReference>
<evidence type="ECO:0000256" key="2">
    <source>
        <dbReference type="ARBA" id="ARBA00022801"/>
    </source>
</evidence>
<feature type="domain" description="Isochorismatase-like" evidence="3">
    <location>
        <begin position="9"/>
        <end position="160"/>
    </location>
</feature>
<dbReference type="CDD" id="cd01014">
    <property type="entry name" value="nicotinamidase_related"/>
    <property type="match status" value="1"/>
</dbReference>
<evidence type="ECO:0000313" key="5">
    <source>
        <dbReference type="Proteomes" id="UP001163104"/>
    </source>
</evidence>
<dbReference type="RefSeq" id="WP_048011484.1">
    <property type="nucleotide sequence ID" value="NZ_CP107027.1"/>
</dbReference>
<dbReference type="EMBL" id="CP107027">
    <property type="protein sequence ID" value="UYG95253.1"/>
    <property type="molecule type" value="Genomic_DNA"/>
</dbReference>
<dbReference type="SUPFAM" id="SSF52499">
    <property type="entry name" value="Isochorismatase-like hydrolases"/>
    <property type="match status" value="1"/>
</dbReference>
<dbReference type="Pfam" id="PF00857">
    <property type="entry name" value="Isochorismatase"/>
    <property type="match status" value="1"/>
</dbReference>
<dbReference type="Gene3D" id="3.40.50.850">
    <property type="entry name" value="Isochorismatase-like"/>
    <property type="match status" value="1"/>
</dbReference>
<evidence type="ECO:0000259" key="3">
    <source>
        <dbReference type="Pfam" id="PF00857"/>
    </source>
</evidence>
<dbReference type="PANTHER" id="PTHR43540">
    <property type="entry name" value="PEROXYUREIDOACRYLATE/UREIDOACRYLATE AMIDOHYDROLASE-RELATED"/>
    <property type="match status" value="1"/>
</dbReference>
<organism evidence="4 5">
    <name type="scientific">Cytobacillus firmus</name>
    <name type="common">Bacillus firmus</name>
    <dbReference type="NCBI Taxonomy" id="1399"/>
    <lineage>
        <taxon>Bacteria</taxon>
        <taxon>Bacillati</taxon>
        <taxon>Bacillota</taxon>
        <taxon>Bacilli</taxon>
        <taxon>Bacillales</taxon>
        <taxon>Bacillaceae</taxon>
        <taxon>Cytobacillus</taxon>
    </lineage>
</organism>
<sequence length="192" mass="21697">MNRFPTAPALLVLDMQKGFDDPYWGKRNNPQAENNAFRLLTEWRKRKWPLFFSKHLSLDPQSPLYHKNEAGIQFKDLLAPKSGEQVFTKNVNSAFIGTELEIQLRQQQIESVVITGLSTQHCVSTTTRMSANLGFITYLVSDAVAAFDITDHKGVVHSAETVQEMELAALHKEFAVIVTSDEVINQLSSRTF</sequence>
<dbReference type="AlphaFoldDB" id="A0AA46PCC8"/>
<comment type="similarity">
    <text evidence="1">Belongs to the isochorismatase family.</text>
</comment>
<reference evidence="4" key="1">
    <citation type="submission" date="2022-10" db="EMBL/GenBank/DDBJ databases">
        <title>Mechanism of multi-heavy metal repair in Cytobacillus Firmus M7.</title>
        <authorList>
            <person name="Li X."/>
            <person name="Yu C."/>
        </authorList>
    </citation>
    <scope>NUCLEOTIDE SEQUENCE</scope>
    <source>
        <strain evidence="4">M7</strain>
    </source>
</reference>
<keyword evidence="2 4" id="KW-0378">Hydrolase</keyword>
<evidence type="ECO:0000256" key="1">
    <source>
        <dbReference type="ARBA" id="ARBA00006336"/>
    </source>
</evidence>
<gene>
    <name evidence="4" type="ORF">OD459_24235</name>
</gene>
<name>A0AA46PCC8_CYTFI</name>
<evidence type="ECO:0000313" key="4">
    <source>
        <dbReference type="EMBL" id="UYG95253.1"/>
    </source>
</evidence>
<dbReference type="Proteomes" id="UP001163104">
    <property type="component" value="Chromosome"/>
</dbReference>
<protein>
    <submittedName>
        <fullName evidence="4">Cysteine hydrolase</fullName>
    </submittedName>
</protein>
<dbReference type="InterPro" id="IPR050272">
    <property type="entry name" value="Isochorismatase-like_hydrls"/>
</dbReference>